<organism evidence="2 3">
    <name type="scientific">Metapseudomonas furukawaii</name>
    <name type="common">Pseudomonas furukawaii</name>
    <dbReference type="NCBI Taxonomy" id="1149133"/>
    <lineage>
        <taxon>Bacteria</taxon>
        <taxon>Pseudomonadati</taxon>
        <taxon>Pseudomonadota</taxon>
        <taxon>Gammaproteobacteria</taxon>
        <taxon>Pseudomonadales</taxon>
        <taxon>Pseudomonadaceae</taxon>
        <taxon>Metapseudomonas</taxon>
    </lineage>
</organism>
<gene>
    <name evidence="2" type="ORF">KF707C_29590</name>
</gene>
<dbReference type="PANTHER" id="PTHR33840">
    <property type="match status" value="1"/>
</dbReference>
<feature type="compositionally biased region" description="Low complexity" evidence="1">
    <location>
        <begin position="101"/>
        <end position="116"/>
    </location>
</feature>
<feature type="region of interest" description="Disordered" evidence="1">
    <location>
        <begin position="90"/>
        <end position="136"/>
    </location>
</feature>
<dbReference type="PANTHER" id="PTHR33840:SF1">
    <property type="entry name" value="TLE1 PHOSPHOLIPASE DOMAIN-CONTAINING PROTEIN"/>
    <property type="match status" value="1"/>
</dbReference>
<dbReference type="CDD" id="cd14744">
    <property type="entry name" value="PAAR_CT_2"/>
    <property type="match status" value="1"/>
</dbReference>
<dbReference type="Proteomes" id="UP000218554">
    <property type="component" value="Chromosome"/>
</dbReference>
<dbReference type="AlphaFoldDB" id="A0AAD1C1Z1"/>
<accession>A0AAD1C1Z1</accession>
<evidence type="ECO:0000256" key="1">
    <source>
        <dbReference type="SAM" id="MobiDB-lite"/>
    </source>
</evidence>
<evidence type="ECO:0000313" key="3">
    <source>
        <dbReference type="Proteomes" id="UP000218554"/>
    </source>
</evidence>
<dbReference type="InterPro" id="IPR008727">
    <property type="entry name" value="PAAR_motif"/>
</dbReference>
<name>A0AAD1C1Z1_METFU</name>
<proteinExistence type="predicted"/>
<dbReference type="EMBL" id="AP014862">
    <property type="protein sequence ID" value="BAU74647.1"/>
    <property type="molecule type" value="Genomic_DNA"/>
</dbReference>
<evidence type="ECO:0000313" key="2">
    <source>
        <dbReference type="EMBL" id="BAU74647.1"/>
    </source>
</evidence>
<keyword evidence="3" id="KW-1185">Reference proteome</keyword>
<reference evidence="3" key="1">
    <citation type="submission" date="2015-05" db="EMBL/GenBank/DDBJ databases">
        <title>Draft genome sequencing of a biphenyl-degrading bacterium, Pseudomonas balearica KF707 (=NBRC110670).</title>
        <authorList>
            <person name="Kimura N."/>
            <person name="Hirose J."/>
            <person name="Watanabe T."/>
            <person name="Suenaga H."/>
            <person name="Fujihara H."/>
            <person name="Noguchi M."/>
            <person name="Hashimoto M."/>
            <person name="Shimodaira J."/>
            <person name="Tsuchikane K."/>
            <person name="Hosoyama A."/>
            <person name="Yamazoe A."/>
            <person name="Fujita N."/>
            <person name="Furukawa K."/>
        </authorList>
    </citation>
    <scope>NUCLEOTIDE SEQUENCE [LARGE SCALE GENOMIC DNA]</scope>
    <source>
        <strain evidence="3">DSM 10086 / NBRC 110670 / KF707</strain>
    </source>
</reference>
<reference evidence="2 3" key="2">
    <citation type="journal article" date="2017" name="Int. J. Syst. Evol. Microbiol.">
        <title>Pseudomonas furukawaii sp. nov., a polychlorinated biphenyl-degrading bacterium isolated from biphenyl-contaminated soil in Japan.</title>
        <authorList>
            <person name="Kimura N."/>
            <person name="Watanabe T."/>
            <person name="Suenaga H."/>
            <person name="Fujihara H."/>
            <person name="Futagami T."/>
            <person name="Goto M."/>
            <person name="Hanada S."/>
            <person name="Hirose J."/>
        </authorList>
    </citation>
    <scope>NUCLEOTIDE SEQUENCE [LARGE SCALE GENOMIC DNA]</scope>
    <source>
        <strain evidence="3">DSM 10086 / NBRC 110670 / KF707</strain>
    </source>
</reference>
<sequence length="618" mass="67410">MAIGYFIRAGDKTTCGGTVLEGDTAVMMRGIAHSREGDRVSCGKDGKVYQIVGGIAYMRSHGRRVAGSLDSISGCPCKAQLIPSLTSAQYNSNRSTTTREASPAPSAAASFGAAPPVRDFSPTPNSPRIEDQAERRQQDVGIVLRLGLFFDGTGNNLANSALTEECRREDLRQFDENALNAIVAYCTRYGYRDPDEEGLFRTTPDSSYGNAASNVAHLYALYPDNATTPIAAGEETAYVRLYIEGIGTTSEGSDSVLPAQASGRGETGILHRVAQSPDMIRAQLRRFLETNPGTHIRHLEFDIFGFSRGAAAARHFANEVLKPRGGLLAEVLRPGLFGLVSGFDWQRHVRLNFIGLFDTVAATVDPLRGDWSAANADNPGINLYLPPGCARKVVQLAAGAELRWNFALNSVAPHHQEITLPGVHSDIGGGYPPLMEERLLLSRPATATERFGRPLEASPAWRDAQDAMAHYRQLGLPGDGELKVAAWSRKSTHPTRERADTQEALVGVAIRRRVRGELSRVALRAMRELAVKHGVPFKSVPETKEFALPDDLLPIAEKILAHVRGGVSQLTQEDLRHLWARYIHLSAHWTPSKGLLVNKPAPNRRLIFNNKPHAGYPE</sequence>
<dbReference type="Pfam" id="PF05488">
    <property type="entry name" value="PAAR_motif"/>
    <property type="match status" value="1"/>
</dbReference>
<protein>
    <submittedName>
        <fullName evidence="2">VgrG protein</fullName>
    </submittedName>
</protein>
<dbReference type="RefSeq" id="WP_069776288.1">
    <property type="nucleotide sequence ID" value="NZ_AJMR01000162.1"/>
</dbReference>
<dbReference type="KEGG" id="pfuw:KF707C_29590"/>
<feature type="compositionally biased region" description="Polar residues" evidence="1">
    <location>
        <begin position="90"/>
        <end position="100"/>
    </location>
</feature>